<reference evidence="1 2" key="1">
    <citation type="submission" date="2019-05" db="EMBL/GenBank/DDBJ databases">
        <title>Another draft genome of Portunus trituberculatus and its Hox gene families provides insights of decapod evolution.</title>
        <authorList>
            <person name="Jeong J.-H."/>
            <person name="Song I."/>
            <person name="Kim S."/>
            <person name="Choi T."/>
            <person name="Kim D."/>
            <person name="Ryu S."/>
            <person name="Kim W."/>
        </authorList>
    </citation>
    <scope>NUCLEOTIDE SEQUENCE [LARGE SCALE GENOMIC DNA]</scope>
    <source>
        <tissue evidence="1">Muscle</tissue>
    </source>
</reference>
<accession>A0A5B7GJ53</accession>
<dbReference type="EMBL" id="VSRR010014783">
    <property type="protein sequence ID" value="MPC57435.1"/>
    <property type="molecule type" value="Genomic_DNA"/>
</dbReference>
<dbReference type="AlphaFoldDB" id="A0A5B7GJ53"/>
<dbReference type="Proteomes" id="UP000324222">
    <property type="component" value="Unassembled WGS sequence"/>
</dbReference>
<sequence>MGDFSARFGDTLRVLTDRIHESKGLLYPILADSGANCELGYPTLQDLVKHKQHRFYHMWLERRGIGDDPLYFTMRKVISLNTPVSKLLSYDADQSFTQLHGNTQCL</sequence>
<gene>
    <name evidence="1" type="ORF">E2C01_051415</name>
</gene>
<proteinExistence type="predicted"/>
<protein>
    <submittedName>
        <fullName evidence="1">Uncharacterized protein</fullName>
    </submittedName>
</protein>
<organism evidence="1 2">
    <name type="scientific">Portunus trituberculatus</name>
    <name type="common">Swimming crab</name>
    <name type="synonym">Neptunus trituberculatus</name>
    <dbReference type="NCBI Taxonomy" id="210409"/>
    <lineage>
        <taxon>Eukaryota</taxon>
        <taxon>Metazoa</taxon>
        <taxon>Ecdysozoa</taxon>
        <taxon>Arthropoda</taxon>
        <taxon>Crustacea</taxon>
        <taxon>Multicrustacea</taxon>
        <taxon>Malacostraca</taxon>
        <taxon>Eumalacostraca</taxon>
        <taxon>Eucarida</taxon>
        <taxon>Decapoda</taxon>
        <taxon>Pleocyemata</taxon>
        <taxon>Brachyura</taxon>
        <taxon>Eubrachyura</taxon>
        <taxon>Portunoidea</taxon>
        <taxon>Portunidae</taxon>
        <taxon>Portuninae</taxon>
        <taxon>Portunus</taxon>
    </lineage>
</organism>
<evidence type="ECO:0000313" key="1">
    <source>
        <dbReference type="EMBL" id="MPC57435.1"/>
    </source>
</evidence>
<comment type="caution">
    <text evidence="1">The sequence shown here is derived from an EMBL/GenBank/DDBJ whole genome shotgun (WGS) entry which is preliminary data.</text>
</comment>
<name>A0A5B7GJ53_PORTR</name>
<evidence type="ECO:0000313" key="2">
    <source>
        <dbReference type="Proteomes" id="UP000324222"/>
    </source>
</evidence>
<keyword evidence="2" id="KW-1185">Reference proteome</keyword>